<gene>
    <name evidence="1" type="ORF">Q7X28_04260</name>
</gene>
<sequence length="95" mass="10258">MIRVDYTNYETTAHTLMGAAAKAEELIASLQANTAANLSDKNWLGSDQVSYKDVHDRCLVANQNIADVIRKASGKVQTAAAFHQAGQAQAATIYF</sequence>
<dbReference type="Proteomes" id="UP001178281">
    <property type="component" value="Unassembled WGS sequence"/>
</dbReference>
<protein>
    <submittedName>
        <fullName evidence="1">Uncharacterized protein</fullName>
    </submittedName>
</protein>
<proteinExistence type="predicted"/>
<organism evidence="1 2">
    <name type="scientific">Tsukamurella strandjordii</name>
    <dbReference type="NCBI Taxonomy" id="147577"/>
    <lineage>
        <taxon>Bacteria</taxon>
        <taxon>Bacillati</taxon>
        <taxon>Actinomycetota</taxon>
        <taxon>Actinomycetes</taxon>
        <taxon>Mycobacteriales</taxon>
        <taxon>Tsukamurellaceae</taxon>
        <taxon>Tsukamurella</taxon>
    </lineage>
</organism>
<dbReference type="EMBL" id="JAUTIX010000001">
    <property type="protein sequence ID" value="MDP0397133.1"/>
    <property type="molecule type" value="Genomic_DNA"/>
</dbReference>
<dbReference type="RefSeq" id="WP_305110385.1">
    <property type="nucleotide sequence ID" value="NZ_BAAAII010000009.1"/>
</dbReference>
<dbReference type="InterPro" id="IPR036689">
    <property type="entry name" value="ESAT-6-like_sf"/>
</dbReference>
<dbReference type="Gene3D" id="1.10.287.1060">
    <property type="entry name" value="ESAT-6-like"/>
    <property type="match status" value="1"/>
</dbReference>
<evidence type="ECO:0000313" key="1">
    <source>
        <dbReference type="EMBL" id="MDP0397133.1"/>
    </source>
</evidence>
<comment type="caution">
    <text evidence="1">The sequence shown here is derived from an EMBL/GenBank/DDBJ whole genome shotgun (WGS) entry which is preliminary data.</text>
</comment>
<dbReference type="AlphaFoldDB" id="A0AA90SKC7"/>
<accession>A0AA90SKC7</accession>
<reference evidence="1" key="1">
    <citation type="submission" date="2023-08" db="EMBL/GenBank/DDBJ databases">
        <title>The draft genome of Tsukamurella strandjordii strain 050030.</title>
        <authorList>
            <person name="Zhao F."/>
            <person name="Feng Y."/>
            <person name="Zong Z."/>
        </authorList>
    </citation>
    <scope>NUCLEOTIDE SEQUENCE</scope>
    <source>
        <strain evidence="1">050030</strain>
    </source>
</reference>
<dbReference type="SUPFAM" id="SSF140453">
    <property type="entry name" value="EsxAB dimer-like"/>
    <property type="match status" value="1"/>
</dbReference>
<keyword evidence="2" id="KW-1185">Reference proteome</keyword>
<evidence type="ECO:0000313" key="2">
    <source>
        <dbReference type="Proteomes" id="UP001178281"/>
    </source>
</evidence>
<name>A0AA90SKC7_9ACTN</name>